<feature type="region of interest" description="Disordered" evidence="1">
    <location>
        <begin position="38"/>
        <end position="60"/>
    </location>
</feature>
<evidence type="ECO:0000313" key="2">
    <source>
        <dbReference type="EMBL" id="KHN88824.1"/>
    </source>
</evidence>
<evidence type="ECO:0000256" key="1">
    <source>
        <dbReference type="SAM" id="MobiDB-lite"/>
    </source>
</evidence>
<organism evidence="2 3">
    <name type="scientific">Toxocara canis</name>
    <name type="common">Canine roundworm</name>
    <dbReference type="NCBI Taxonomy" id="6265"/>
    <lineage>
        <taxon>Eukaryota</taxon>
        <taxon>Metazoa</taxon>
        <taxon>Ecdysozoa</taxon>
        <taxon>Nematoda</taxon>
        <taxon>Chromadorea</taxon>
        <taxon>Rhabditida</taxon>
        <taxon>Spirurina</taxon>
        <taxon>Ascaridomorpha</taxon>
        <taxon>Ascaridoidea</taxon>
        <taxon>Toxocaridae</taxon>
        <taxon>Toxocara</taxon>
    </lineage>
</organism>
<evidence type="ECO:0000313" key="3">
    <source>
        <dbReference type="Proteomes" id="UP000031036"/>
    </source>
</evidence>
<keyword evidence="3" id="KW-1185">Reference proteome</keyword>
<sequence>MDEIRTWRFRKDLPDTAEMSERIVRELQKILRTMKSTKREARFLDENRKRKNAEDNAGTS</sequence>
<comment type="caution">
    <text evidence="2">The sequence shown here is derived from an EMBL/GenBank/DDBJ whole genome shotgun (WGS) entry which is preliminary data.</text>
</comment>
<dbReference type="Proteomes" id="UP000031036">
    <property type="component" value="Unassembled WGS sequence"/>
</dbReference>
<proteinExistence type="predicted"/>
<feature type="compositionally biased region" description="Basic and acidic residues" evidence="1">
    <location>
        <begin position="38"/>
        <end position="54"/>
    </location>
</feature>
<name>A0A0B2W5A1_TOXCA</name>
<protein>
    <submittedName>
        <fullName evidence="2">Uncharacterized protein</fullName>
    </submittedName>
</protein>
<dbReference type="EMBL" id="JPKZ01000169">
    <property type="protein sequence ID" value="KHN88824.1"/>
    <property type="molecule type" value="Genomic_DNA"/>
</dbReference>
<reference evidence="2 3" key="1">
    <citation type="submission" date="2014-11" db="EMBL/GenBank/DDBJ databases">
        <title>Genetic blueprint of the zoonotic pathogen Toxocara canis.</title>
        <authorList>
            <person name="Zhu X.-Q."/>
            <person name="Korhonen P.K."/>
            <person name="Cai H."/>
            <person name="Young N.D."/>
            <person name="Nejsum P."/>
            <person name="von Samson-Himmelstjerna G."/>
            <person name="Boag P.R."/>
            <person name="Tan P."/>
            <person name="Li Q."/>
            <person name="Min J."/>
            <person name="Yang Y."/>
            <person name="Wang X."/>
            <person name="Fang X."/>
            <person name="Hall R.S."/>
            <person name="Hofmann A."/>
            <person name="Sternberg P.W."/>
            <person name="Jex A.R."/>
            <person name="Gasser R.B."/>
        </authorList>
    </citation>
    <scope>NUCLEOTIDE SEQUENCE [LARGE SCALE GENOMIC DNA]</scope>
    <source>
        <strain evidence="2">PN_DK_2014</strain>
    </source>
</reference>
<accession>A0A0B2W5A1</accession>
<gene>
    <name evidence="2" type="ORF">Tcan_06976</name>
</gene>
<dbReference type="AlphaFoldDB" id="A0A0B2W5A1"/>